<protein>
    <recommendedName>
        <fullName evidence="2">Chitin-binding type-2 domain-containing protein</fullName>
    </recommendedName>
</protein>
<feature type="region of interest" description="Disordered" evidence="1">
    <location>
        <begin position="320"/>
        <end position="368"/>
    </location>
</feature>
<feature type="compositionally biased region" description="Basic and acidic residues" evidence="1">
    <location>
        <begin position="75"/>
        <end position="98"/>
    </location>
</feature>
<reference evidence="3 4" key="1">
    <citation type="submission" date="2023-11" db="EMBL/GenBank/DDBJ databases">
        <title>Halocaridina rubra genome assembly.</title>
        <authorList>
            <person name="Smith C."/>
        </authorList>
    </citation>
    <scope>NUCLEOTIDE SEQUENCE [LARGE SCALE GENOMIC DNA]</scope>
    <source>
        <strain evidence="3">EP-1</strain>
        <tissue evidence="3">Whole</tissue>
    </source>
</reference>
<dbReference type="EMBL" id="JAXCGZ010001966">
    <property type="protein sequence ID" value="KAK7084836.1"/>
    <property type="molecule type" value="Genomic_DNA"/>
</dbReference>
<feature type="compositionally biased region" description="Polar residues" evidence="1">
    <location>
        <begin position="320"/>
        <end position="342"/>
    </location>
</feature>
<dbReference type="SMART" id="SM00494">
    <property type="entry name" value="ChtBD2"/>
    <property type="match status" value="1"/>
</dbReference>
<dbReference type="InterPro" id="IPR036508">
    <property type="entry name" value="Chitin-bd_dom_sf"/>
</dbReference>
<proteinExistence type="predicted"/>
<dbReference type="PROSITE" id="PS50940">
    <property type="entry name" value="CHIT_BIND_II"/>
    <property type="match status" value="1"/>
</dbReference>
<feature type="region of interest" description="Disordered" evidence="1">
    <location>
        <begin position="250"/>
        <end position="275"/>
    </location>
</feature>
<dbReference type="AlphaFoldDB" id="A0AAN8XL81"/>
<accession>A0AAN8XL81</accession>
<evidence type="ECO:0000256" key="1">
    <source>
        <dbReference type="SAM" id="MobiDB-lite"/>
    </source>
</evidence>
<evidence type="ECO:0000259" key="2">
    <source>
        <dbReference type="PROSITE" id="PS50940"/>
    </source>
</evidence>
<dbReference type="SUPFAM" id="SSF57625">
    <property type="entry name" value="Invertebrate chitin-binding proteins"/>
    <property type="match status" value="1"/>
</dbReference>
<organism evidence="3 4">
    <name type="scientific">Halocaridina rubra</name>
    <name type="common">Hawaiian red shrimp</name>
    <dbReference type="NCBI Taxonomy" id="373956"/>
    <lineage>
        <taxon>Eukaryota</taxon>
        <taxon>Metazoa</taxon>
        <taxon>Ecdysozoa</taxon>
        <taxon>Arthropoda</taxon>
        <taxon>Crustacea</taxon>
        <taxon>Multicrustacea</taxon>
        <taxon>Malacostraca</taxon>
        <taxon>Eumalacostraca</taxon>
        <taxon>Eucarida</taxon>
        <taxon>Decapoda</taxon>
        <taxon>Pleocyemata</taxon>
        <taxon>Caridea</taxon>
        <taxon>Atyoidea</taxon>
        <taxon>Atyidae</taxon>
        <taxon>Halocaridina</taxon>
    </lineage>
</organism>
<feature type="domain" description="Chitin-binding type-2" evidence="2">
    <location>
        <begin position="120"/>
        <end position="179"/>
    </location>
</feature>
<dbReference type="PANTHER" id="PTHR22933">
    <property type="entry name" value="FI18007P1-RELATED"/>
    <property type="match status" value="1"/>
</dbReference>
<comment type="caution">
    <text evidence="3">The sequence shown here is derived from an EMBL/GenBank/DDBJ whole genome shotgun (WGS) entry which is preliminary data.</text>
</comment>
<gene>
    <name evidence="3" type="ORF">SK128_026666</name>
</gene>
<evidence type="ECO:0000313" key="4">
    <source>
        <dbReference type="Proteomes" id="UP001381693"/>
    </source>
</evidence>
<dbReference type="InterPro" id="IPR052976">
    <property type="entry name" value="Scoloptoxin-like"/>
</dbReference>
<keyword evidence="4" id="KW-1185">Reference proteome</keyword>
<evidence type="ECO:0000313" key="3">
    <source>
        <dbReference type="EMBL" id="KAK7084836.1"/>
    </source>
</evidence>
<feature type="compositionally biased region" description="Polar residues" evidence="1">
    <location>
        <begin position="351"/>
        <end position="364"/>
    </location>
</feature>
<dbReference type="InterPro" id="IPR002557">
    <property type="entry name" value="Chitin-bd_dom"/>
</dbReference>
<dbReference type="Gene3D" id="2.170.140.10">
    <property type="entry name" value="Chitin binding domain"/>
    <property type="match status" value="1"/>
</dbReference>
<dbReference type="GO" id="GO:0005576">
    <property type="term" value="C:extracellular region"/>
    <property type="evidence" value="ECO:0007669"/>
    <property type="project" value="InterPro"/>
</dbReference>
<dbReference type="Proteomes" id="UP001381693">
    <property type="component" value="Unassembled WGS sequence"/>
</dbReference>
<dbReference type="Pfam" id="PF01607">
    <property type="entry name" value="CBM_14"/>
    <property type="match status" value="1"/>
</dbReference>
<dbReference type="GO" id="GO:0008061">
    <property type="term" value="F:chitin binding"/>
    <property type="evidence" value="ECO:0007669"/>
    <property type="project" value="InterPro"/>
</dbReference>
<feature type="region of interest" description="Disordered" evidence="1">
    <location>
        <begin position="70"/>
        <end position="109"/>
    </location>
</feature>
<sequence length="620" mass="66393">MVASATLRRQVEAFGDRIPQVPNQSYLPPIATNSNEENQIDSASLRNIDIPADEAATSVNIDILNGNQLNGGAADTRRGARRDDIGSDGFGKDPRDGDSDGIPGFAGDDYPTLARIPDTGFNCRNQELPGYYADQDAQCQVFYICQLGGRQDGFLCPNGTLFSQQLLVCDWWYNVDCSQTSSFFSINEGIYAGAGSFRDEQESVSGLRINDDSLDEEASASNIQTVLANGYGGNINVDIGNSDIINANINGEHDEGSDDLNDTGVPGDLGNIPIADSFEITGNTYTGQFQDERSDQIGSEYAASSVTTADQAGTASEIFPQSSQYGESVPSGNYNSVENSPSFPLEVDASKPNSRTTPNPSNGINIGYGTPLVSRPTITVPSNNVIVKADDMPESQSFQNNAGSAYEYGTPKEPFSLIIGIKTNLDNITANGSTAHTEMEETINPSLGYLLPDPVSASDTLPTITNSVNEPSLRQNQYPNGQQNGFAYPSPRERFNLLTASGNNISDPTLKVTLMPLSLPDPGNSLVSGISRADVKDIINRNDTDTRETYVPPLTEPPSPQTIFLPSIDKTSVINPDGINNRGGFTGEGYTYPVPNNPLLLPGETIAEPHIARTYLPPPP</sequence>
<dbReference type="PANTHER" id="PTHR22933:SF42">
    <property type="entry name" value="FI18455P1-RELATED"/>
    <property type="match status" value="1"/>
</dbReference>
<name>A0AAN8XL81_HALRR</name>